<dbReference type="AlphaFoldDB" id="A0A4P9WI53"/>
<dbReference type="EMBL" id="KZ994598">
    <property type="protein sequence ID" value="RKO92531.1"/>
    <property type="molecule type" value="Genomic_DNA"/>
</dbReference>
<proteinExistence type="predicted"/>
<feature type="region of interest" description="Disordered" evidence="1">
    <location>
        <begin position="239"/>
        <end position="261"/>
    </location>
</feature>
<protein>
    <submittedName>
        <fullName evidence="2">Uncharacterized protein</fullName>
    </submittedName>
</protein>
<evidence type="ECO:0000256" key="1">
    <source>
        <dbReference type="SAM" id="MobiDB-lite"/>
    </source>
</evidence>
<evidence type="ECO:0000313" key="2">
    <source>
        <dbReference type="EMBL" id="RKO92531.1"/>
    </source>
</evidence>
<evidence type="ECO:0000313" key="3">
    <source>
        <dbReference type="Proteomes" id="UP000269721"/>
    </source>
</evidence>
<name>A0A4P9WI53_9FUNG</name>
<feature type="region of interest" description="Disordered" evidence="1">
    <location>
        <begin position="1"/>
        <end position="21"/>
    </location>
</feature>
<reference evidence="3" key="1">
    <citation type="journal article" date="2018" name="Nat. Microbiol.">
        <title>Leveraging single-cell genomics to expand the fungal tree of life.</title>
        <authorList>
            <person name="Ahrendt S.R."/>
            <person name="Quandt C.A."/>
            <person name="Ciobanu D."/>
            <person name="Clum A."/>
            <person name="Salamov A."/>
            <person name="Andreopoulos B."/>
            <person name="Cheng J.F."/>
            <person name="Woyke T."/>
            <person name="Pelin A."/>
            <person name="Henrissat B."/>
            <person name="Reynolds N.K."/>
            <person name="Benny G.L."/>
            <person name="Smith M.E."/>
            <person name="James T.Y."/>
            <person name="Grigoriev I.V."/>
        </authorList>
    </citation>
    <scope>NUCLEOTIDE SEQUENCE [LARGE SCALE GENOMIC DNA]</scope>
</reference>
<accession>A0A4P9WI53</accession>
<sequence>MPLHPPHYDGREPHKDQSRSQAEPPVLVGFVCGCVLLSWKSQPIAARPGSHAARFGLSVVGYWLPIFFNCALFKAEWDPEEVDIDGDTGATAATIEEGARNVAPPEGRWACFHKTQLYRPSMRKKSVKLMPFHLSELSSVTSTMGVESDKHMEASPWERPTVVHPRPQYAARPPATAAAAVTATAASTDLLETFGTHALLNRFRLASKMAAALAACSWYAMFCSTEVLESVAAIGSPEANEVFSPPGSNPEKASWNEVTLR</sequence>
<keyword evidence="3" id="KW-1185">Reference proteome</keyword>
<feature type="compositionally biased region" description="Basic and acidic residues" evidence="1">
    <location>
        <begin position="1"/>
        <end position="18"/>
    </location>
</feature>
<gene>
    <name evidence="2" type="ORF">BDK51DRAFT_36841</name>
</gene>
<organism evidence="2 3">
    <name type="scientific">Blyttiomyces helicus</name>
    <dbReference type="NCBI Taxonomy" id="388810"/>
    <lineage>
        <taxon>Eukaryota</taxon>
        <taxon>Fungi</taxon>
        <taxon>Fungi incertae sedis</taxon>
        <taxon>Chytridiomycota</taxon>
        <taxon>Chytridiomycota incertae sedis</taxon>
        <taxon>Chytridiomycetes</taxon>
        <taxon>Chytridiomycetes incertae sedis</taxon>
        <taxon>Blyttiomyces</taxon>
    </lineage>
</organism>
<dbReference type="Proteomes" id="UP000269721">
    <property type="component" value="Unassembled WGS sequence"/>
</dbReference>